<dbReference type="OrthoDB" id="5875348at2"/>
<comment type="caution">
    <text evidence="2">The sequence shown here is derived from an EMBL/GenBank/DDBJ whole genome shotgun (WGS) entry which is preliminary data.</text>
</comment>
<keyword evidence="1" id="KW-0812">Transmembrane</keyword>
<proteinExistence type="predicted"/>
<organism evidence="2 3">
    <name type="scientific">Pelagerythrobacter aerophilus</name>
    <dbReference type="NCBI Taxonomy" id="2306995"/>
    <lineage>
        <taxon>Bacteria</taxon>
        <taxon>Pseudomonadati</taxon>
        <taxon>Pseudomonadota</taxon>
        <taxon>Alphaproteobacteria</taxon>
        <taxon>Sphingomonadales</taxon>
        <taxon>Erythrobacteraceae</taxon>
        <taxon>Pelagerythrobacter</taxon>
    </lineage>
</organism>
<feature type="transmembrane region" description="Helical" evidence="1">
    <location>
        <begin position="74"/>
        <end position="94"/>
    </location>
</feature>
<dbReference type="InterPro" id="IPR025597">
    <property type="entry name" value="DUF4345"/>
</dbReference>
<dbReference type="EMBL" id="QXFK01000019">
    <property type="protein sequence ID" value="RIV75720.1"/>
    <property type="molecule type" value="Genomic_DNA"/>
</dbReference>
<feature type="transmembrane region" description="Helical" evidence="1">
    <location>
        <begin position="100"/>
        <end position="122"/>
    </location>
</feature>
<gene>
    <name evidence="2" type="ORF">D2V04_15690</name>
</gene>
<keyword evidence="3" id="KW-1185">Reference proteome</keyword>
<dbReference type="AlphaFoldDB" id="A0A418NES2"/>
<evidence type="ECO:0000313" key="3">
    <source>
        <dbReference type="Proteomes" id="UP000285092"/>
    </source>
</evidence>
<keyword evidence="1" id="KW-0472">Membrane</keyword>
<sequence length="127" mass="13440">MRIILTALIFVGGLFFLVTGMGFLADPVNSGETFGLRAIDADGLATMRADMTAFFVIAAICMLVGAWRRNGDILLVPAGLFGIALVGRFVSIAADGTEPGFWMPMVIEAVTVIVLLVASRVLPHPTT</sequence>
<evidence type="ECO:0000313" key="2">
    <source>
        <dbReference type="EMBL" id="RIV75720.1"/>
    </source>
</evidence>
<reference evidence="2 3" key="1">
    <citation type="submission" date="2018-08" db="EMBL/GenBank/DDBJ databases">
        <title>Altererythrobacter sp.Ery1 and Ery12, the genome sequencing of novel strains in genus Alterythrobacter.</title>
        <authorList>
            <person name="Cheng H."/>
            <person name="Wu Y.-H."/>
            <person name="Fang C."/>
            <person name="Xu X.-W."/>
        </authorList>
    </citation>
    <scope>NUCLEOTIDE SEQUENCE [LARGE SCALE GENOMIC DNA]</scope>
    <source>
        <strain evidence="2 3">Ery1</strain>
    </source>
</reference>
<protein>
    <submittedName>
        <fullName evidence="2">DUF4345 domain-containing protein</fullName>
    </submittedName>
</protein>
<keyword evidence="1" id="KW-1133">Transmembrane helix</keyword>
<dbReference type="RefSeq" id="WP_119514646.1">
    <property type="nucleotide sequence ID" value="NZ_QXFK01000019.1"/>
</dbReference>
<name>A0A418NES2_9SPHN</name>
<dbReference type="Pfam" id="PF14248">
    <property type="entry name" value="DUF4345"/>
    <property type="match status" value="1"/>
</dbReference>
<evidence type="ECO:0000256" key="1">
    <source>
        <dbReference type="SAM" id="Phobius"/>
    </source>
</evidence>
<accession>A0A418NES2</accession>
<dbReference type="Proteomes" id="UP000285092">
    <property type="component" value="Unassembled WGS sequence"/>
</dbReference>
<feature type="transmembrane region" description="Helical" evidence="1">
    <location>
        <begin position="46"/>
        <end position="67"/>
    </location>
</feature>